<accession>A0A9X2GRS9</accession>
<protein>
    <recommendedName>
        <fullName evidence="3">Apea-like HEPN domain-containing protein</fullName>
    </recommendedName>
</protein>
<evidence type="ECO:0008006" key="3">
    <source>
        <dbReference type="Google" id="ProtNLM"/>
    </source>
</evidence>
<organism evidence="1 2">
    <name type="scientific">Nonomuraea thailandensis</name>
    <dbReference type="NCBI Taxonomy" id="1188745"/>
    <lineage>
        <taxon>Bacteria</taxon>
        <taxon>Bacillati</taxon>
        <taxon>Actinomycetota</taxon>
        <taxon>Actinomycetes</taxon>
        <taxon>Streptosporangiales</taxon>
        <taxon>Streptosporangiaceae</taxon>
        <taxon>Nonomuraea</taxon>
    </lineage>
</organism>
<dbReference type="RefSeq" id="WP_253753530.1">
    <property type="nucleotide sequence ID" value="NZ_BAABKA010000021.1"/>
</dbReference>
<keyword evidence="2" id="KW-1185">Reference proteome</keyword>
<evidence type="ECO:0000313" key="2">
    <source>
        <dbReference type="Proteomes" id="UP001139648"/>
    </source>
</evidence>
<dbReference type="EMBL" id="JAMZEB010000002">
    <property type="protein sequence ID" value="MCP2362612.1"/>
    <property type="molecule type" value="Genomic_DNA"/>
</dbReference>
<evidence type="ECO:0000313" key="1">
    <source>
        <dbReference type="EMBL" id="MCP2362612.1"/>
    </source>
</evidence>
<dbReference type="Proteomes" id="UP001139648">
    <property type="component" value="Unassembled WGS sequence"/>
</dbReference>
<comment type="caution">
    <text evidence="1">The sequence shown here is derived from an EMBL/GenBank/DDBJ whole genome shotgun (WGS) entry which is preliminary data.</text>
</comment>
<sequence>MAIQYDDMWKATAALMQEALAELSAAEPEPIFAEYVGRDGWWRAGQETLVLVRRRHWQHPAVLVSHDWWNQLPGMPTFCTALASHPELSRRVNTLIGFDFSATSRELTQVLIADLLTPLVEANSTYVFDQALFDETYERVEAGLLASTVRLVQAVPLLGFDMALHPEVSLGDGMVLRLMTDAELSAAIQTGLPDQATSSTLSRTVSRFYQRAVVKVTTYPIRVGEVDGPINVPPSIEEEVLRLQIALRLVCGGSVTVGRSFQMQHPDDFDANPGYSASLSWSQAPDLARPTLLLSTADAMSVQQLMTMLATPSVTQDRPLQMAIRRLVLAGSRGLPEDRLVDLMVAAEAMFIHGAGHGRTQRKKALIASGAASLLDRDPELGASAAAISGFMSKAYNLRNHQVHADPGVAPSMSLLDGSLASTFQAVVEDLERVMRRAVTLAIQQTVAATPPLPTGPPV</sequence>
<dbReference type="AlphaFoldDB" id="A0A9X2GRS9"/>
<proteinExistence type="predicted"/>
<gene>
    <name evidence="1" type="ORF">HD597_009632</name>
</gene>
<name>A0A9X2GRS9_9ACTN</name>
<reference evidence="1" key="1">
    <citation type="submission" date="2022-06" db="EMBL/GenBank/DDBJ databases">
        <title>Sequencing the genomes of 1000 actinobacteria strains.</title>
        <authorList>
            <person name="Klenk H.-P."/>
        </authorList>
    </citation>
    <scope>NUCLEOTIDE SEQUENCE</scope>
    <source>
        <strain evidence="1">DSM 46694</strain>
    </source>
</reference>